<dbReference type="Proteomes" id="UP001320706">
    <property type="component" value="Unassembled WGS sequence"/>
</dbReference>
<organism evidence="1 2">
    <name type="scientific">Zalaria obscura</name>
    <dbReference type="NCBI Taxonomy" id="2024903"/>
    <lineage>
        <taxon>Eukaryota</taxon>
        <taxon>Fungi</taxon>
        <taxon>Dikarya</taxon>
        <taxon>Ascomycota</taxon>
        <taxon>Pezizomycotina</taxon>
        <taxon>Dothideomycetes</taxon>
        <taxon>Dothideomycetidae</taxon>
        <taxon>Dothideales</taxon>
        <taxon>Zalariaceae</taxon>
        <taxon>Zalaria</taxon>
    </lineage>
</organism>
<dbReference type="EMBL" id="JAMKPW020000011">
    <property type="protein sequence ID" value="KAK8213490.1"/>
    <property type="molecule type" value="Genomic_DNA"/>
</dbReference>
<comment type="caution">
    <text evidence="1">The sequence shown here is derived from an EMBL/GenBank/DDBJ whole genome shotgun (WGS) entry which is preliminary data.</text>
</comment>
<accession>A0ACC3SHX3</accession>
<keyword evidence="2" id="KW-1185">Reference proteome</keyword>
<evidence type="ECO:0000313" key="2">
    <source>
        <dbReference type="Proteomes" id="UP001320706"/>
    </source>
</evidence>
<sequence length="147" mass="15818">METSYHDTLSSRWSNAACSGGIICSDLPSLGKDHGPGENGPGLLSRSYTATAEVSNHAENKTGLTPLQLEKPHVEPPFCRTHTRKRQNRDITAIRCGSWVANQTPTTADALKQYIVGLAVFLCASVRPVPGPDVSSAWEKNETVQAS</sequence>
<proteinExistence type="predicted"/>
<protein>
    <submittedName>
        <fullName evidence="1">Uncharacterized protein</fullName>
    </submittedName>
</protein>
<reference evidence="1" key="1">
    <citation type="submission" date="2024-02" db="EMBL/GenBank/DDBJ databases">
        <title>Metagenome Assembled Genome of Zalaria obscura JY119.</title>
        <authorList>
            <person name="Vighnesh L."/>
            <person name="Jagadeeshwari U."/>
            <person name="Venkata Ramana C."/>
            <person name="Sasikala C."/>
        </authorList>
    </citation>
    <scope>NUCLEOTIDE SEQUENCE</scope>
    <source>
        <strain evidence="1">JY119</strain>
    </source>
</reference>
<evidence type="ECO:0000313" key="1">
    <source>
        <dbReference type="EMBL" id="KAK8213490.1"/>
    </source>
</evidence>
<gene>
    <name evidence="1" type="ORF">M8818_002792</name>
</gene>
<name>A0ACC3SHX3_9PEZI</name>